<evidence type="ECO:0000256" key="4">
    <source>
        <dbReference type="ARBA" id="ARBA00023136"/>
    </source>
</evidence>
<feature type="transmembrane region" description="Helical" evidence="5">
    <location>
        <begin position="98"/>
        <end position="119"/>
    </location>
</feature>
<gene>
    <name evidence="6" type="ORF">CYL18_03675</name>
</gene>
<proteinExistence type="predicted"/>
<evidence type="ECO:0000256" key="2">
    <source>
        <dbReference type="ARBA" id="ARBA00022692"/>
    </source>
</evidence>
<dbReference type="InterPro" id="IPR038770">
    <property type="entry name" value="Na+/solute_symporter_sf"/>
</dbReference>
<evidence type="ECO:0000256" key="3">
    <source>
        <dbReference type="ARBA" id="ARBA00022989"/>
    </source>
</evidence>
<dbReference type="OrthoDB" id="1551454at2"/>
<organism evidence="6 7">
    <name type="scientific">Pradoshia eiseniae</name>
    <dbReference type="NCBI Taxonomy" id="2064768"/>
    <lineage>
        <taxon>Bacteria</taxon>
        <taxon>Bacillati</taxon>
        <taxon>Bacillota</taxon>
        <taxon>Bacilli</taxon>
        <taxon>Bacillales</taxon>
        <taxon>Bacillaceae</taxon>
        <taxon>Pradoshia</taxon>
    </lineage>
</organism>
<feature type="transmembrane region" description="Helical" evidence="5">
    <location>
        <begin position="164"/>
        <end position="183"/>
    </location>
</feature>
<feature type="transmembrane region" description="Helical" evidence="5">
    <location>
        <begin position="195"/>
        <end position="218"/>
    </location>
</feature>
<dbReference type="InterPro" id="IPR004710">
    <property type="entry name" value="Bilac:Na_transpt"/>
</dbReference>
<dbReference type="EMBL" id="PKOZ01000001">
    <property type="protein sequence ID" value="PQD96989.1"/>
    <property type="molecule type" value="Genomic_DNA"/>
</dbReference>
<dbReference type="Pfam" id="PF01758">
    <property type="entry name" value="SBF"/>
    <property type="match status" value="1"/>
</dbReference>
<feature type="transmembrane region" description="Helical" evidence="5">
    <location>
        <begin position="126"/>
        <end position="144"/>
    </location>
</feature>
<dbReference type="InterPro" id="IPR002657">
    <property type="entry name" value="BilAc:Na_symport/Acr3"/>
</dbReference>
<accession>A0A2S7N4M9</accession>
<feature type="transmembrane region" description="Helical" evidence="5">
    <location>
        <begin position="224"/>
        <end position="246"/>
    </location>
</feature>
<evidence type="ECO:0000313" key="7">
    <source>
        <dbReference type="Proteomes" id="UP000239663"/>
    </source>
</evidence>
<dbReference type="Proteomes" id="UP000239663">
    <property type="component" value="Unassembled WGS sequence"/>
</dbReference>
<feature type="transmembrane region" description="Helical" evidence="5">
    <location>
        <begin position="7"/>
        <end position="26"/>
    </location>
</feature>
<name>A0A2S7N4M9_9BACI</name>
<dbReference type="PANTHER" id="PTHR10361">
    <property type="entry name" value="SODIUM-BILE ACID COTRANSPORTER"/>
    <property type="match status" value="1"/>
</dbReference>
<dbReference type="GO" id="GO:0016020">
    <property type="term" value="C:membrane"/>
    <property type="evidence" value="ECO:0007669"/>
    <property type="project" value="UniProtKB-SubCell"/>
</dbReference>
<dbReference type="Gene3D" id="1.20.1530.20">
    <property type="match status" value="1"/>
</dbReference>
<dbReference type="PANTHER" id="PTHR10361:SF28">
    <property type="entry name" value="P3 PROTEIN-RELATED"/>
    <property type="match status" value="1"/>
</dbReference>
<dbReference type="RefSeq" id="WP_104848084.1">
    <property type="nucleotide sequence ID" value="NZ_PKOZ01000001.1"/>
</dbReference>
<evidence type="ECO:0008006" key="8">
    <source>
        <dbReference type="Google" id="ProtNLM"/>
    </source>
</evidence>
<evidence type="ECO:0000256" key="5">
    <source>
        <dbReference type="SAM" id="Phobius"/>
    </source>
</evidence>
<keyword evidence="2 5" id="KW-0812">Transmembrane</keyword>
<feature type="transmembrane region" description="Helical" evidence="5">
    <location>
        <begin position="258"/>
        <end position="281"/>
    </location>
</feature>
<protein>
    <recommendedName>
        <fullName evidence="8">Bile acid:sodium symporter</fullName>
    </recommendedName>
</protein>
<keyword evidence="4 5" id="KW-0472">Membrane</keyword>
<sequence length="316" mass="34618">MLQSINRIMNSIMAFFIPACLIIGFLLTDQLIWMSALIPWIFAFMTFSGSLNSSFSSFKAIVKHPGPIIITLITLHIIMPVFAYGAGQLLYPNDQYTVTGIVLAMTIPAGITSFVWVVIYHGNRTLTLAIILISSLLSPFIVPFNLSVLVGESVHIDSLQIMEGLWWMVVFPSLLGMLFNSFAGKDTITKLDGYLTPLTKFGLGFVVMLNGAVIAPYIKEEMDIKLLFVGLTVLVVAISGYLISFYIAKMTGHNKETIVSMTFSGGMRNISAGAVLATAYFPPSAAVPVVLGMLFQQLCATLFGKILNKRLHLLED</sequence>
<reference evidence="6 7" key="1">
    <citation type="submission" date="2017-12" db="EMBL/GenBank/DDBJ databases">
        <title>Taxonomic description and draft genome of Pradoshia cofamensis Gen. nov., sp. nov., a thermotolerant bacillale isolated from anterior gut of earthworm Eisenia fetida.</title>
        <authorList>
            <person name="Saha T."/>
            <person name="Chakraborty R."/>
        </authorList>
    </citation>
    <scope>NUCLEOTIDE SEQUENCE [LARGE SCALE GENOMIC DNA]</scope>
    <source>
        <strain evidence="6 7">EAG3</strain>
    </source>
</reference>
<feature type="transmembrane region" description="Helical" evidence="5">
    <location>
        <begin position="67"/>
        <end position="86"/>
    </location>
</feature>
<keyword evidence="3 5" id="KW-1133">Transmembrane helix</keyword>
<feature type="transmembrane region" description="Helical" evidence="5">
    <location>
        <begin position="32"/>
        <end position="55"/>
    </location>
</feature>
<keyword evidence="7" id="KW-1185">Reference proteome</keyword>
<comment type="caution">
    <text evidence="6">The sequence shown here is derived from an EMBL/GenBank/DDBJ whole genome shotgun (WGS) entry which is preliminary data.</text>
</comment>
<dbReference type="AlphaFoldDB" id="A0A2S7N4M9"/>
<evidence type="ECO:0000313" key="6">
    <source>
        <dbReference type="EMBL" id="PQD96989.1"/>
    </source>
</evidence>
<evidence type="ECO:0000256" key="1">
    <source>
        <dbReference type="ARBA" id="ARBA00004141"/>
    </source>
</evidence>
<comment type="subcellular location">
    <subcellularLocation>
        <location evidence="1">Membrane</location>
        <topology evidence="1">Multi-pass membrane protein</topology>
    </subcellularLocation>
</comment>